<accession>A0A815ILY1</accession>
<dbReference type="PANTHER" id="PTHR33939">
    <property type="entry name" value="PROTEIN CBG22215"/>
    <property type="match status" value="1"/>
</dbReference>
<proteinExistence type="predicted"/>
<comment type="caution">
    <text evidence="2">The sequence shown here is derived from an EMBL/GenBank/DDBJ whole genome shotgun (WGS) entry which is preliminary data.</text>
</comment>
<dbReference type="GO" id="GO:0003676">
    <property type="term" value="F:nucleic acid binding"/>
    <property type="evidence" value="ECO:0007669"/>
    <property type="project" value="InterPro"/>
</dbReference>
<organism evidence="2 3">
    <name type="scientific">Rotaria sordida</name>
    <dbReference type="NCBI Taxonomy" id="392033"/>
    <lineage>
        <taxon>Eukaryota</taxon>
        <taxon>Metazoa</taxon>
        <taxon>Spiralia</taxon>
        <taxon>Gnathifera</taxon>
        <taxon>Rotifera</taxon>
        <taxon>Eurotatoria</taxon>
        <taxon>Bdelloidea</taxon>
        <taxon>Philodinida</taxon>
        <taxon>Philodinidae</taxon>
        <taxon>Rotaria</taxon>
    </lineage>
</organism>
<dbReference type="EMBL" id="CAJNOO010004058">
    <property type="protein sequence ID" value="CAF1366726.1"/>
    <property type="molecule type" value="Genomic_DNA"/>
</dbReference>
<gene>
    <name evidence="2" type="ORF">RFH988_LOCUS33119</name>
</gene>
<evidence type="ECO:0000313" key="2">
    <source>
        <dbReference type="EMBL" id="CAF1366726.1"/>
    </source>
</evidence>
<dbReference type="AlphaFoldDB" id="A0A815ILY1"/>
<evidence type="ECO:0000256" key="1">
    <source>
        <dbReference type="SAM" id="MobiDB-lite"/>
    </source>
</evidence>
<evidence type="ECO:0000313" key="3">
    <source>
        <dbReference type="Proteomes" id="UP000663882"/>
    </source>
</evidence>
<dbReference type="PANTHER" id="PTHR33939:SF1">
    <property type="entry name" value="DUF4371 DOMAIN-CONTAINING PROTEIN"/>
    <property type="match status" value="1"/>
</dbReference>
<dbReference type="OrthoDB" id="10039611at2759"/>
<protein>
    <recommendedName>
        <fullName evidence="4">Tc1-like transposase DDE domain-containing protein</fullName>
    </recommendedName>
</protein>
<name>A0A815ILY1_9BILA</name>
<feature type="region of interest" description="Disordered" evidence="1">
    <location>
        <begin position="201"/>
        <end position="221"/>
    </location>
</feature>
<dbReference type="Gene3D" id="3.30.420.10">
    <property type="entry name" value="Ribonuclease H-like superfamily/Ribonuclease H"/>
    <property type="match status" value="1"/>
</dbReference>
<evidence type="ECO:0008006" key="4">
    <source>
        <dbReference type="Google" id="ProtNLM"/>
    </source>
</evidence>
<dbReference type="Proteomes" id="UP000663882">
    <property type="component" value="Unassembled WGS sequence"/>
</dbReference>
<feature type="compositionally biased region" description="Acidic residues" evidence="1">
    <location>
        <begin position="211"/>
        <end position="221"/>
    </location>
</feature>
<reference evidence="2" key="1">
    <citation type="submission" date="2021-02" db="EMBL/GenBank/DDBJ databases">
        <authorList>
            <person name="Nowell W R."/>
        </authorList>
    </citation>
    <scope>NUCLEOTIDE SEQUENCE</scope>
</reference>
<sequence length="221" mass="25240">MPDIISIYIFHLRSRLGISAMLDKNGFHLPSVEIFKSSEDHSMASAHFIEWIKKAAFHLREDNGENRRIAIVIDNARCYSELTESSKPAKRSMRKNQIIEWLENHGIEFDSTLKKFKLPVRHCSLNPVEIAWAGLKEYVRKNNTSFSLASVYELASEFIADFDDKAAQSAIRRTEKVETTYKAADEFVENTVEPQLIDDVSDTETNNLSDASDDSTELSLY</sequence>
<dbReference type="InterPro" id="IPR036397">
    <property type="entry name" value="RNaseH_sf"/>
</dbReference>